<dbReference type="KEGG" id="csy:CENSYa_1319"/>
<dbReference type="AlphaFoldDB" id="A0RX75"/>
<keyword evidence="3" id="KW-1185">Reference proteome</keyword>
<feature type="region of interest" description="Disordered" evidence="1">
    <location>
        <begin position="1"/>
        <end position="48"/>
    </location>
</feature>
<reference evidence="2 3" key="1">
    <citation type="journal article" date="2006" name="Proc. Natl. Acad. Sci. U.S.A.">
        <title>Genomic analysis of the uncultivated marine crenarchaeote Cenarchaeum symbiosum.</title>
        <authorList>
            <person name="Hallam S.J."/>
            <person name="Konstantinidis K.T."/>
            <person name="Putnam N."/>
            <person name="Schleper C."/>
            <person name="Watanabe Y."/>
            <person name="Sugahara J."/>
            <person name="Preston C."/>
            <person name="de la Torre J."/>
            <person name="Richardson P.M."/>
            <person name="DeLong E.F."/>
        </authorList>
    </citation>
    <scope>NUCLEOTIDE SEQUENCE [LARGE SCALE GENOMIC DNA]</scope>
    <source>
        <strain evidence="3">A</strain>
    </source>
</reference>
<dbReference type="Proteomes" id="UP000000758">
    <property type="component" value="Chromosome"/>
</dbReference>
<dbReference type="EMBL" id="DP000238">
    <property type="protein sequence ID" value="ABK77942.1"/>
    <property type="molecule type" value="Genomic_DNA"/>
</dbReference>
<name>A0RX75_CENSY</name>
<evidence type="ECO:0000256" key="1">
    <source>
        <dbReference type="SAM" id="MobiDB-lite"/>
    </source>
</evidence>
<evidence type="ECO:0000313" key="2">
    <source>
        <dbReference type="EMBL" id="ABK77942.1"/>
    </source>
</evidence>
<organism evidence="2 3">
    <name type="scientific">Cenarchaeum symbiosum (strain A)</name>
    <dbReference type="NCBI Taxonomy" id="414004"/>
    <lineage>
        <taxon>Archaea</taxon>
        <taxon>Nitrososphaerota</taxon>
        <taxon>Candidatus Cenarchaeales</taxon>
        <taxon>Candidatus Cenarchaeaceae</taxon>
        <taxon>Candidatus Cenarchaeum</taxon>
    </lineage>
</organism>
<accession>A0RX75</accession>
<dbReference type="STRING" id="414004.CENSYa_1319"/>
<proteinExistence type="predicted"/>
<dbReference type="EnsemblBacteria" id="ABK77942">
    <property type="protein sequence ID" value="ABK77942"/>
    <property type="gene ID" value="CENSYa_1319"/>
</dbReference>
<dbReference type="HOGENOM" id="CLU_2856937_0_0_2"/>
<evidence type="ECO:0000313" key="3">
    <source>
        <dbReference type="Proteomes" id="UP000000758"/>
    </source>
</evidence>
<gene>
    <name evidence="2" type="ordered locus">CENSYa_1319</name>
</gene>
<protein>
    <submittedName>
        <fullName evidence="2">Uncharacterized protein</fullName>
    </submittedName>
</protein>
<sequence>MRSRACSRSPGAAMPGRPTTLSRGAPGGHAAEDVGIVQRRSTKSSSLPPEYLEAWKAGYIIQVP</sequence>